<protein>
    <recommendedName>
        <fullName evidence="2">protein-tyrosine-phosphatase</fullName>
        <ecNumber evidence="2">3.1.3.48</ecNumber>
    </recommendedName>
</protein>
<evidence type="ECO:0000256" key="3">
    <source>
        <dbReference type="ARBA" id="ARBA00022801"/>
    </source>
</evidence>
<dbReference type="InterPro" id="IPR050438">
    <property type="entry name" value="LMW_PTPase"/>
</dbReference>
<evidence type="ECO:0000313" key="8">
    <source>
        <dbReference type="EMBL" id="MST86575.1"/>
    </source>
</evidence>
<gene>
    <name evidence="8" type="ORF">FYJ62_02700</name>
</gene>
<feature type="active site" evidence="6">
    <location>
        <position position="14"/>
    </location>
</feature>
<dbReference type="Gene3D" id="3.40.50.2300">
    <property type="match status" value="1"/>
</dbReference>
<dbReference type="GO" id="GO:0004725">
    <property type="term" value="F:protein tyrosine phosphatase activity"/>
    <property type="evidence" value="ECO:0007669"/>
    <property type="project" value="UniProtKB-EC"/>
</dbReference>
<dbReference type="Pfam" id="PF01451">
    <property type="entry name" value="LMWPc"/>
    <property type="match status" value="1"/>
</dbReference>
<dbReference type="PRINTS" id="PR00719">
    <property type="entry name" value="LMWPTPASE"/>
</dbReference>
<dbReference type="SUPFAM" id="SSF52788">
    <property type="entry name" value="Phosphotyrosine protein phosphatases I"/>
    <property type="match status" value="1"/>
</dbReference>
<keyword evidence="4" id="KW-0904">Protein phosphatase</keyword>
<name>A0A6A8MA39_9LACO</name>
<dbReference type="RefSeq" id="WP_154547476.1">
    <property type="nucleotide sequence ID" value="NZ_JBKZBY010000005.1"/>
</dbReference>
<dbReference type="AlphaFoldDB" id="A0A6A8MA39"/>
<dbReference type="OrthoDB" id="9784339at2"/>
<evidence type="ECO:0000256" key="2">
    <source>
        <dbReference type="ARBA" id="ARBA00013064"/>
    </source>
</evidence>
<comment type="caution">
    <text evidence="8">The sequence shown here is derived from an EMBL/GenBank/DDBJ whole genome shotgun (WGS) entry which is preliminary data.</text>
</comment>
<dbReference type="InterPro" id="IPR023485">
    <property type="entry name" value="Ptyr_pPase"/>
</dbReference>
<dbReference type="InterPro" id="IPR017867">
    <property type="entry name" value="Tyr_phospatase_low_mol_wt"/>
</dbReference>
<keyword evidence="3" id="KW-0378">Hydrolase</keyword>
<keyword evidence="9" id="KW-1185">Reference proteome</keyword>
<dbReference type="EMBL" id="VUMX01000005">
    <property type="protein sequence ID" value="MST86575.1"/>
    <property type="molecule type" value="Genomic_DNA"/>
</dbReference>
<reference evidence="8 9" key="1">
    <citation type="submission" date="2019-08" db="EMBL/GenBank/DDBJ databases">
        <title>In-depth cultivation of the pig gut microbiome towards novel bacterial diversity and tailored functional studies.</title>
        <authorList>
            <person name="Wylensek D."/>
            <person name="Hitch T.C.A."/>
            <person name="Clavel T."/>
        </authorList>
    </citation>
    <scope>NUCLEOTIDE SEQUENCE [LARGE SCALE GENOMIC DNA]</scope>
    <source>
        <strain evidence="8 9">Bifido-178-WT-2B</strain>
    </source>
</reference>
<feature type="active site" description="Proton donor" evidence="6">
    <location>
        <position position="128"/>
    </location>
</feature>
<dbReference type="InterPro" id="IPR036196">
    <property type="entry name" value="Ptyr_pPase_sf"/>
</dbReference>
<comment type="catalytic activity">
    <reaction evidence="5">
        <text>O-phospho-L-tyrosyl-[protein] + H2O = L-tyrosyl-[protein] + phosphate</text>
        <dbReference type="Rhea" id="RHEA:10684"/>
        <dbReference type="Rhea" id="RHEA-COMP:10136"/>
        <dbReference type="Rhea" id="RHEA-COMP:20101"/>
        <dbReference type="ChEBI" id="CHEBI:15377"/>
        <dbReference type="ChEBI" id="CHEBI:43474"/>
        <dbReference type="ChEBI" id="CHEBI:46858"/>
        <dbReference type="ChEBI" id="CHEBI:61978"/>
        <dbReference type="EC" id="3.1.3.48"/>
    </reaction>
</comment>
<feature type="active site" description="Nucleophile" evidence="6">
    <location>
        <position position="8"/>
    </location>
</feature>
<feature type="domain" description="Phosphotyrosine protein phosphatase I" evidence="7">
    <location>
        <begin position="2"/>
        <end position="152"/>
    </location>
</feature>
<proteinExistence type="inferred from homology"/>
<evidence type="ECO:0000256" key="1">
    <source>
        <dbReference type="ARBA" id="ARBA00011063"/>
    </source>
</evidence>
<sequence length="159" mass="17806">MKKILFVCHGNICRSPMAEFTMKQLLAQNGLADQVEVASAATTSDEINAGGHGNPIDPRAQRELSKQHVPFGQHYATLMTKEDYGKYDYLIAMDSENLLDMNRITGGDPDRKEVKLRQFTGSFADIDDPWYTNDFATAFKQIKEGCEALLETVKKDLAQ</sequence>
<dbReference type="Proteomes" id="UP000438120">
    <property type="component" value="Unassembled WGS sequence"/>
</dbReference>
<dbReference type="EC" id="3.1.3.48" evidence="2"/>
<evidence type="ECO:0000259" key="7">
    <source>
        <dbReference type="SMART" id="SM00226"/>
    </source>
</evidence>
<dbReference type="PANTHER" id="PTHR11717">
    <property type="entry name" value="LOW MOLECULAR WEIGHT PROTEIN TYROSINE PHOSPHATASE"/>
    <property type="match status" value="1"/>
</dbReference>
<comment type="similarity">
    <text evidence="1">Belongs to the low molecular weight phosphotyrosine protein phosphatase family.</text>
</comment>
<evidence type="ECO:0000256" key="5">
    <source>
        <dbReference type="ARBA" id="ARBA00051722"/>
    </source>
</evidence>
<evidence type="ECO:0000256" key="4">
    <source>
        <dbReference type="ARBA" id="ARBA00022912"/>
    </source>
</evidence>
<evidence type="ECO:0000313" key="9">
    <source>
        <dbReference type="Proteomes" id="UP000438120"/>
    </source>
</evidence>
<dbReference type="PANTHER" id="PTHR11717:SF7">
    <property type="entry name" value="LOW MOLECULAR WEIGHT PHOSPHOTYROSINE PROTEIN PHOSPHATASE"/>
    <property type="match status" value="1"/>
</dbReference>
<dbReference type="SMART" id="SM00226">
    <property type="entry name" value="LMWPc"/>
    <property type="match status" value="1"/>
</dbReference>
<organism evidence="8 9">
    <name type="scientific">Lactobacillus porci</name>
    <dbReference type="NCBI Taxonomy" id="2012477"/>
    <lineage>
        <taxon>Bacteria</taxon>
        <taxon>Bacillati</taxon>
        <taxon>Bacillota</taxon>
        <taxon>Bacilli</taxon>
        <taxon>Lactobacillales</taxon>
        <taxon>Lactobacillaceae</taxon>
        <taxon>Lactobacillus</taxon>
    </lineage>
</organism>
<dbReference type="CDD" id="cd16343">
    <property type="entry name" value="LMWPTP"/>
    <property type="match status" value="1"/>
</dbReference>
<accession>A0A6A8MA39</accession>
<evidence type="ECO:0000256" key="6">
    <source>
        <dbReference type="PIRSR" id="PIRSR617867-1"/>
    </source>
</evidence>